<reference evidence="2 3" key="1">
    <citation type="submission" date="2024-02" db="EMBL/GenBank/DDBJ databases">
        <authorList>
            <person name="Chen Y."/>
            <person name="Shah S."/>
            <person name="Dougan E. K."/>
            <person name="Thang M."/>
            <person name="Chan C."/>
        </authorList>
    </citation>
    <scope>NUCLEOTIDE SEQUENCE [LARGE SCALE GENOMIC DNA]</scope>
</reference>
<comment type="caution">
    <text evidence="2">The sequence shown here is derived from an EMBL/GenBank/DDBJ whole genome shotgun (WGS) entry which is preliminary data.</text>
</comment>
<evidence type="ECO:0000313" key="2">
    <source>
        <dbReference type="EMBL" id="CAK9023028.1"/>
    </source>
</evidence>
<proteinExistence type="predicted"/>
<evidence type="ECO:0000313" key="3">
    <source>
        <dbReference type="Proteomes" id="UP001642464"/>
    </source>
</evidence>
<organism evidence="2 3">
    <name type="scientific">Durusdinium trenchii</name>
    <dbReference type="NCBI Taxonomy" id="1381693"/>
    <lineage>
        <taxon>Eukaryota</taxon>
        <taxon>Sar</taxon>
        <taxon>Alveolata</taxon>
        <taxon>Dinophyceae</taxon>
        <taxon>Suessiales</taxon>
        <taxon>Symbiodiniaceae</taxon>
        <taxon>Durusdinium</taxon>
    </lineage>
</organism>
<evidence type="ECO:0000256" key="1">
    <source>
        <dbReference type="SAM" id="MobiDB-lite"/>
    </source>
</evidence>
<dbReference type="EMBL" id="CAXAMM010010313">
    <property type="protein sequence ID" value="CAK9023028.1"/>
    <property type="molecule type" value="Genomic_DNA"/>
</dbReference>
<name>A0ABP0K9R8_9DINO</name>
<feature type="region of interest" description="Disordered" evidence="1">
    <location>
        <begin position="697"/>
        <end position="723"/>
    </location>
</feature>
<protein>
    <submittedName>
        <fullName evidence="2">FO synthase subunit 1</fullName>
    </submittedName>
</protein>
<accession>A0ABP0K9R8</accession>
<sequence length="916" mass="101330">MAEPSDMVCLIELILSQGFRTDADNPGTEKLSIWPPVDAWLQAPYKPMAHLDTGGDDSREKLLPPFSVAYVKGWRRSLGALISCEGIRTLGISLDDLTADFKESMRVIHGTVGRFDPTKSAVWASRGITLASVGTRKAPNAMNFLRQLEILQKSGDSGDFKDWHDATKVARAFTVGKLEAESLTNLQCKIAPLMVTALKEATRCRGMRQFITHEVLARDFFNVSYTSTVAGLEPWARYLTNGHDNAIVMLLMDRLRGDWDRQPLQLKKAFAAKDVALLHAACGGFIAIMECFQQSVPQADFVEAEPEIRNQFAMGVLDHDVLSFMENSVPPIALSNAQDKARELQDKVDEATLEQIRHRFESDMKTLKDRQPTQEQAAAEAMLDSKYLAQRQAKGQAFVKEFMQQKFQVHMVDERNPQQLFPEFAKHVMTSLDCCVWPSNMGYLQACLQALHSVLAMSPKCGGHLQVPMPQAQTVPQALVKHRRILEDFLIGHNMDITKNVTLIFQRSSGSTSADKRSLVHPCLFVSSTNHNETNVWSSSAPVQMGHIADIPLIRVNEMLGYDLEVGSRKGVPAHSQILANYLRGADIGSTDVVIWCDLLPNRQVEFGRAVLERLLQGGGSPDVYYCGFLREDQKDCIADFEAKPDPTLDLLTWVSGRPKFPDALLNKFSEGSASHKVISEFKQELLRNFPEAGADASVTASPSAGTVRAQGQPDYSIEGGARPQDLSEDLNLAVVKEADFKVTRTGGKAFCPSARGKPAVCVDSEFNLWIGNDGDHELSLEASEICMGENEMTGLPFRIANDLAMVAYEKKPMPLSKLFHQIITVNGIATFELANHEIIQKTYQVVEGQDALPVPYRYTVTVARAGKCNVFNPNALKAGENPKHGSIGAAYVNHMDKLPKCKSATVVWEVSCIQF</sequence>
<keyword evidence="3" id="KW-1185">Reference proteome</keyword>
<dbReference type="Proteomes" id="UP001642464">
    <property type="component" value="Unassembled WGS sequence"/>
</dbReference>
<gene>
    <name evidence="2" type="ORF">SCF082_LOCUS16031</name>
</gene>